<name>A0A1B7VPK9_APHFL</name>
<gene>
    <name evidence="1" type="ORF">AN481_15580</name>
</gene>
<protein>
    <submittedName>
        <fullName evidence="1">Uncharacterized protein</fullName>
    </submittedName>
</protein>
<dbReference type="AlphaFoldDB" id="A0A1B7VPK9"/>
<organism evidence="1 2">
    <name type="scientific">Aphanizomenon flos-aquae LD13</name>
    <dbReference type="NCBI Taxonomy" id="1710894"/>
    <lineage>
        <taxon>Bacteria</taxon>
        <taxon>Bacillati</taxon>
        <taxon>Cyanobacteriota</taxon>
        <taxon>Cyanophyceae</taxon>
        <taxon>Nostocales</taxon>
        <taxon>Aphanizomenonaceae</taxon>
        <taxon>Aphanizomenon</taxon>
    </lineage>
</organism>
<accession>A0A1B7VPK9</accession>
<sequence length="103" mass="11704">MLLTATDAGKISLEFLLADWNIAEDFRDWFTVFNSRLMGESWYIVELGVEGLPDRWFMQVYDTGVCDPNYTFISPISGAEGYTDLKSLPDIIADVLVAERNSR</sequence>
<proteinExistence type="predicted"/>
<evidence type="ECO:0000313" key="1">
    <source>
        <dbReference type="EMBL" id="OBQ22432.1"/>
    </source>
</evidence>
<evidence type="ECO:0000313" key="2">
    <source>
        <dbReference type="Proteomes" id="UP000092382"/>
    </source>
</evidence>
<reference evidence="1 2" key="1">
    <citation type="submission" date="2015-09" db="EMBL/GenBank/DDBJ databases">
        <title>Whole genome shotgun sequence assembly of Aphanizomenon flos-aquae UKL13.</title>
        <authorList>
            <person name="Driscoll C."/>
        </authorList>
    </citation>
    <scope>NUCLEOTIDE SEQUENCE [LARGE SCALE GENOMIC DNA]</scope>
    <source>
        <strain evidence="1">MDT13</strain>
    </source>
</reference>
<dbReference type="Proteomes" id="UP000092382">
    <property type="component" value="Unassembled WGS sequence"/>
</dbReference>
<comment type="caution">
    <text evidence="1">The sequence shown here is derived from an EMBL/GenBank/DDBJ whole genome shotgun (WGS) entry which is preliminary data.</text>
</comment>
<dbReference type="PATRIC" id="fig|1710894.3.peg.1689"/>
<dbReference type="STRING" id="1803587.GCA_001593825_03489"/>
<dbReference type="EMBL" id="LJOY01000062">
    <property type="protein sequence ID" value="OBQ22432.1"/>
    <property type="molecule type" value="Genomic_DNA"/>
</dbReference>